<dbReference type="GeneID" id="44997312"/>
<name>Q97KW5_CLOAB</name>
<dbReference type="InterPro" id="IPR051549">
    <property type="entry name" value="PEP_Utilizing_Enz"/>
</dbReference>
<dbReference type="Pfam" id="PF01326">
    <property type="entry name" value="PPDK_N"/>
    <property type="match status" value="1"/>
</dbReference>
<dbReference type="PATRIC" id="fig|272562.8.peg.1006"/>
<dbReference type="KEGG" id="cac:CA_C0801"/>
<dbReference type="Gene3D" id="3.30.470.20">
    <property type="entry name" value="ATP-grasp fold, B domain"/>
    <property type="match status" value="1"/>
</dbReference>
<keyword evidence="4" id="KW-1185">Reference proteome</keyword>
<dbReference type="STRING" id="272562.CA_C0801"/>
<dbReference type="EMBL" id="AE001437">
    <property type="protein sequence ID" value="AAK78777.1"/>
    <property type="molecule type" value="Genomic_DNA"/>
</dbReference>
<dbReference type="Gene3D" id="3.50.30.10">
    <property type="entry name" value="Phosphohistidine domain"/>
    <property type="match status" value="1"/>
</dbReference>
<dbReference type="SUPFAM" id="SSF52009">
    <property type="entry name" value="Phosphohistidine domain"/>
    <property type="match status" value="1"/>
</dbReference>
<dbReference type="GO" id="GO:0016301">
    <property type="term" value="F:kinase activity"/>
    <property type="evidence" value="ECO:0007669"/>
    <property type="project" value="InterPro"/>
</dbReference>
<proteinExistence type="predicted"/>
<dbReference type="InterPro" id="IPR008279">
    <property type="entry name" value="PEP-util_enz_mobile_dom"/>
</dbReference>
<dbReference type="eggNOG" id="COG0574">
    <property type="taxonomic scope" value="Bacteria"/>
</dbReference>
<dbReference type="InterPro" id="IPR013815">
    <property type="entry name" value="ATP_grasp_subdomain_1"/>
</dbReference>
<dbReference type="GO" id="GO:0005524">
    <property type="term" value="F:ATP binding"/>
    <property type="evidence" value="ECO:0007669"/>
    <property type="project" value="InterPro"/>
</dbReference>
<dbReference type="Proteomes" id="UP000000814">
    <property type="component" value="Chromosome"/>
</dbReference>
<dbReference type="InterPro" id="IPR036637">
    <property type="entry name" value="Phosphohistidine_dom_sf"/>
</dbReference>
<dbReference type="InterPro" id="IPR002192">
    <property type="entry name" value="PPDK_AMP/ATP-bd"/>
</dbReference>
<dbReference type="RefSeq" id="WP_010964119.1">
    <property type="nucleotide sequence ID" value="NC_003030.1"/>
</dbReference>
<gene>
    <name evidence="3" type="ordered locus">CA_C0801</name>
</gene>
<evidence type="ECO:0000313" key="3">
    <source>
        <dbReference type="EMBL" id="AAK78777.1"/>
    </source>
</evidence>
<dbReference type="Gene3D" id="3.30.1490.20">
    <property type="entry name" value="ATP-grasp fold, A domain"/>
    <property type="match status" value="1"/>
</dbReference>
<sequence length="856" mass="99210">MNKYIMDSGDEEILKEGSKAYNLAKMKNSSINVPDFFCITHECMEYHLKDSADLIEKIIKNVDFKDGKSIEAVSQSIKEIFRIVELDEKIKEEIDIYLEKNFKEVSLFSVRSSSLVEDSKEFSFAGQFDTYLNVSREDLFQNIVKCWSSLYSQNVLKYNYHKSISFSSLKMSVIIQEMIDADLSGVVFTANPQGILNEMVLVCGKGTGNQVVEDKVETTTYYYNITDNLYYYENQLKSPILKESIFESIIKVSDKLTSIFEKYIDIEFSIKHDKLYILQVRPITTLGDKDVTILDNSNIVESYPNITLPLTDSFVSEAYYRVFKALAMRCFPKRALVEKYDTVLREMVHSANGRMYYKISNWYTVLKFLPFRKKIIPIWQEMMGVNNKEHEKKGNDITFLQKIKIYLNAIHEAFNVTKEMDRLNLNFLQVKRYFNEEYKEDLSNEELVDLYDSVAKILLKNWDITLLNDIYAFVFTGLLKAELEKLKLKNLEFETNKYISGISNIESLKPIKSLIELSIYVSSDDKLIGELSELNSNDMVCKYLKNTSSDFVEKFEGYIDAYGDRALEELKLESKTFRTSPILLVDKILEYTRDKDRLEDRYQTLCNKSESFISKEMFDKCGFVDKKLIKLFSSKALIGIKNRESSRLNRSRVYGMVRSIFLAIGNNLFKDRKIDHIEDIFYLYTDEVFEYIKGKEYDFKKLVEYRKKEYKMYEELPAYSRLIFSEEIFNKNHLNINSTPIREDKSGIGGIPCSNGVVEGEIIVIENPKMSRDVKDKIIVTKMTDPGWVFLLTLAKGIITEKGSLLSHTAIISRELNIPAIVGVNKVTSIFKSGDMIRMDGSTGKIERVSDEACTK</sequence>
<dbReference type="SUPFAM" id="SSF56059">
    <property type="entry name" value="Glutathione synthetase ATP-binding domain-like"/>
    <property type="match status" value="1"/>
</dbReference>
<organism evidence="3 4">
    <name type="scientific">Clostridium acetobutylicum (strain ATCC 824 / DSM 792 / JCM 1419 / IAM 19013 / LMG 5710 / NBRC 13948 / NRRL B-527 / VKM B-1787 / 2291 / W)</name>
    <dbReference type="NCBI Taxonomy" id="272562"/>
    <lineage>
        <taxon>Bacteria</taxon>
        <taxon>Bacillati</taxon>
        <taxon>Bacillota</taxon>
        <taxon>Clostridia</taxon>
        <taxon>Eubacteriales</taxon>
        <taxon>Clostridiaceae</taxon>
        <taxon>Clostridium</taxon>
    </lineage>
</organism>
<evidence type="ECO:0000259" key="2">
    <source>
        <dbReference type="Pfam" id="PF01326"/>
    </source>
</evidence>
<dbReference type="PANTHER" id="PTHR43615">
    <property type="entry name" value="PHOSPHOENOLPYRUVATE SYNTHASE-RELATED"/>
    <property type="match status" value="1"/>
</dbReference>
<dbReference type="PIR" id="F96998">
    <property type="entry name" value="F96998"/>
</dbReference>
<dbReference type="HOGENOM" id="CLU_005950_0_0_9"/>
<accession>Q97KW5</accession>
<dbReference type="eggNOG" id="COG3848">
    <property type="taxonomic scope" value="Bacteria"/>
</dbReference>
<feature type="domain" description="PEP-utilising enzyme mobile" evidence="1">
    <location>
        <begin position="776"/>
        <end position="844"/>
    </location>
</feature>
<dbReference type="PANTHER" id="PTHR43615:SF1">
    <property type="entry name" value="PPDK_N DOMAIN-CONTAINING PROTEIN"/>
    <property type="match status" value="1"/>
</dbReference>
<dbReference type="AlphaFoldDB" id="Q97KW5"/>
<evidence type="ECO:0000259" key="1">
    <source>
        <dbReference type="Pfam" id="PF00391"/>
    </source>
</evidence>
<feature type="domain" description="Pyruvate phosphate dikinase AMP/ATP-binding" evidence="2">
    <location>
        <begin position="17"/>
        <end position="291"/>
    </location>
</feature>
<dbReference type="OrthoDB" id="9765468at2"/>
<evidence type="ECO:0000313" key="4">
    <source>
        <dbReference type="Proteomes" id="UP000000814"/>
    </source>
</evidence>
<dbReference type="NCBIfam" id="NF004882">
    <property type="entry name" value="PRK06241.2-3"/>
    <property type="match status" value="1"/>
</dbReference>
<dbReference type="Pfam" id="PF00391">
    <property type="entry name" value="PEP-utilizers"/>
    <property type="match status" value="1"/>
</dbReference>
<protein>
    <submittedName>
        <fullName evidence="3">Phosphoenolpyruvate synthase</fullName>
    </submittedName>
</protein>
<reference evidence="3 4" key="1">
    <citation type="journal article" date="2001" name="J. Bacteriol.">
        <title>Genome sequence and comparative analysis of the solvent-producing bacterium Clostridium acetobutylicum.</title>
        <authorList>
            <person name="Nolling J."/>
            <person name="Breton G."/>
            <person name="Omelchenko M.V."/>
            <person name="Makarova K.S."/>
            <person name="Zeng Q."/>
            <person name="Gibson R."/>
            <person name="Lee H.M."/>
            <person name="Dubois J."/>
            <person name="Qiu D."/>
            <person name="Hitti J."/>
            <person name="Wolf Y.I."/>
            <person name="Tatusov R.L."/>
            <person name="Sabathe F."/>
            <person name="Doucette-Stamm L."/>
            <person name="Soucaille P."/>
            <person name="Daly M.J."/>
            <person name="Bennett G.N."/>
            <person name="Koonin E.V."/>
            <person name="Smith D.R."/>
        </authorList>
    </citation>
    <scope>NUCLEOTIDE SEQUENCE [LARGE SCALE GENOMIC DNA]</scope>
    <source>
        <strain evidence="4">ATCC 824 / DSM 792 / JCM 1419 / LMG 5710 / VKM B-1787</strain>
    </source>
</reference>